<comment type="caution">
    <text evidence="1">The sequence shown here is derived from an EMBL/GenBank/DDBJ whole genome shotgun (WGS) entry which is preliminary data.</text>
</comment>
<dbReference type="EMBL" id="AGNL01010185">
    <property type="protein sequence ID" value="EJK69366.1"/>
    <property type="molecule type" value="Genomic_DNA"/>
</dbReference>
<protein>
    <submittedName>
        <fullName evidence="1">Uncharacterized protein</fullName>
    </submittedName>
</protein>
<dbReference type="AlphaFoldDB" id="K0T7Q3"/>
<name>K0T7Q3_THAOC</name>
<reference evidence="1 2" key="1">
    <citation type="journal article" date="2012" name="Genome Biol.">
        <title>Genome and low-iron response of an oceanic diatom adapted to chronic iron limitation.</title>
        <authorList>
            <person name="Lommer M."/>
            <person name="Specht M."/>
            <person name="Roy A.S."/>
            <person name="Kraemer L."/>
            <person name="Andreson R."/>
            <person name="Gutowska M.A."/>
            <person name="Wolf J."/>
            <person name="Bergner S.V."/>
            <person name="Schilhabel M.B."/>
            <person name="Klostermeier U.C."/>
            <person name="Beiko R.G."/>
            <person name="Rosenstiel P."/>
            <person name="Hippler M."/>
            <person name="Laroche J."/>
        </authorList>
    </citation>
    <scope>NUCLEOTIDE SEQUENCE [LARGE SCALE GENOMIC DNA]</scope>
    <source>
        <strain evidence="1 2">CCMP1005</strain>
    </source>
</reference>
<accession>K0T7Q3</accession>
<sequence>MYSLMRLPYIQRYTTLISRRVCLTGLYPTVPFFGRLSKHSLSVIHGFVKTESQELAAEFNQQINGYLPDETIVHLHWHMPLLKCLGARAHG</sequence>
<evidence type="ECO:0000313" key="2">
    <source>
        <dbReference type="Proteomes" id="UP000266841"/>
    </source>
</evidence>
<evidence type="ECO:0000313" key="1">
    <source>
        <dbReference type="EMBL" id="EJK69366.1"/>
    </source>
</evidence>
<organism evidence="1 2">
    <name type="scientific">Thalassiosira oceanica</name>
    <name type="common">Marine diatom</name>
    <dbReference type="NCBI Taxonomy" id="159749"/>
    <lineage>
        <taxon>Eukaryota</taxon>
        <taxon>Sar</taxon>
        <taxon>Stramenopiles</taxon>
        <taxon>Ochrophyta</taxon>
        <taxon>Bacillariophyta</taxon>
        <taxon>Coscinodiscophyceae</taxon>
        <taxon>Thalassiosirophycidae</taxon>
        <taxon>Thalassiosirales</taxon>
        <taxon>Thalassiosiraceae</taxon>
        <taxon>Thalassiosira</taxon>
    </lineage>
</organism>
<proteinExistence type="predicted"/>
<keyword evidence="2" id="KW-1185">Reference proteome</keyword>
<dbReference type="Proteomes" id="UP000266841">
    <property type="component" value="Unassembled WGS sequence"/>
</dbReference>
<gene>
    <name evidence="1" type="ORF">THAOC_09385</name>
</gene>